<dbReference type="eggNOG" id="COG0512">
    <property type="taxonomic scope" value="Bacteria"/>
</dbReference>
<dbReference type="Pfam" id="PF00425">
    <property type="entry name" value="Chorismate_bind"/>
    <property type="match status" value="1"/>
</dbReference>
<dbReference type="InterPro" id="IPR005801">
    <property type="entry name" value="ADC_synthase"/>
</dbReference>
<dbReference type="Pfam" id="PF00117">
    <property type="entry name" value="GATase"/>
    <property type="match status" value="1"/>
</dbReference>
<dbReference type="InterPro" id="IPR017926">
    <property type="entry name" value="GATASE"/>
</dbReference>
<comment type="catalytic activity">
    <reaction evidence="4">
        <text>chorismate + L-glutamine = anthranilate + pyruvate + L-glutamate + H(+)</text>
        <dbReference type="Rhea" id="RHEA:21732"/>
        <dbReference type="ChEBI" id="CHEBI:15361"/>
        <dbReference type="ChEBI" id="CHEBI:15378"/>
        <dbReference type="ChEBI" id="CHEBI:16567"/>
        <dbReference type="ChEBI" id="CHEBI:29748"/>
        <dbReference type="ChEBI" id="CHEBI:29985"/>
        <dbReference type="ChEBI" id="CHEBI:58359"/>
        <dbReference type="EC" id="4.1.3.27"/>
    </reaction>
</comment>
<keyword evidence="9" id="KW-1185">Reference proteome</keyword>
<dbReference type="SUPFAM" id="SSF52317">
    <property type="entry name" value="Class I glutamine amidotransferase-like"/>
    <property type="match status" value="1"/>
</dbReference>
<name>D9X3A9_STRVT</name>
<dbReference type="InterPro" id="IPR015890">
    <property type="entry name" value="Chorismate_C"/>
</dbReference>
<protein>
    <recommendedName>
        <fullName evidence="1">anthranilate synthase</fullName>
        <ecNumber evidence="1">4.1.3.27</ecNumber>
    </recommendedName>
</protein>
<dbReference type="InterPro" id="IPR029062">
    <property type="entry name" value="Class_I_gatase-like"/>
</dbReference>
<keyword evidence="3" id="KW-0456">Lyase</keyword>
<dbReference type="PANTHER" id="PTHR11236:SF49">
    <property type="entry name" value="ANTHRANILATE SYNTHASE COMPONENT 1"/>
    <property type="match status" value="1"/>
</dbReference>
<accession>D9X3A9</accession>
<evidence type="ECO:0000259" key="7">
    <source>
        <dbReference type="Pfam" id="PF00425"/>
    </source>
</evidence>
<dbReference type="InterPro" id="IPR019999">
    <property type="entry name" value="Anth_synth_I-like"/>
</dbReference>
<dbReference type="Proteomes" id="UP000004184">
    <property type="component" value="Unassembled WGS sequence"/>
</dbReference>
<dbReference type="Gene3D" id="3.40.50.880">
    <property type="match status" value="1"/>
</dbReference>
<evidence type="ECO:0000313" key="8">
    <source>
        <dbReference type="EMBL" id="EFL31542.1"/>
    </source>
</evidence>
<dbReference type="PANTHER" id="PTHR11236">
    <property type="entry name" value="AMINOBENZOATE/ANTHRANILATE SYNTHASE"/>
    <property type="match status" value="1"/>
</dbReference>
<evidence type="ECO:0000256" key="1">
    <source>
        <dbReference type="ARBA" id="ARBA00012266"/>
    </source>
</evidence>
<dbReference type="AlphaFoldDB" id="D9X3A9"/>
<feature type="region of interest" description="Disordered" evidence="5">
    <location>
        <begin position="1"/>
        <end position="20"/>
    </location>
</feature>
<dbReference type="Gene3D" id="3.60.120.10">
    <property type="entry name" value="Anthranilate synthase"/>
    <property type="match status" value="1"/>
</dbReference>
<evidence type="ECO:0000259" key="6">
    <source>
        <dbReference type="Pfam" id="PF00117"/>
    </source>
</evidence>
<dbReference type="CDD" id="cd01743">
    <property type="entry name" value="GATase1_Anthranilate_Synthase"/>
    <property type="match status" value="1"/>
</dbReference>
<gene>
    <name evidence="8" type="ORF">SSQG_02060</name>
</gene>
<dbReference type="HOGENOM" id="CLU_028026_0_0_11"/>
<dbReference type="STRING" id="591159.SSQG_02060"/>
<dbReference type="PRINTS" id="PR00097">
    <property type="entry name" value="ANTSNTHASEII"/>
</dbReference>
<proteinExistence type="predicted"/>
<dbReference type="GO" id="GO:0000162">
    <property type="term" value="P:L-tryptophan biosynthetic process"/>
    <property type="evidence" value="ECO:0007669"/>
    <property type="project" value="TreeGrafter"/>
</dbReference>
<evidence type="ECO:0000313" key="9">
    <source>
        <dbReference type="Proteomes" id="UP000004184"/>
    </source>
</evidence>
<organism evidence="8 9">
    <name type="scientific">Streptomyces viridochromogenes (strain DSM 40736 / JCM 4977 / BCRC 1201 / Tue 494)</name>
    <dbReference type="NCBI Taxonomy" id="591159"/>
    <lineage>
        <taxon>Bacteria</taxon>
        <taxon>Bacillati</taxon>
        <taxon>Actinomycetota</taxon>
        <taxon>Actinomycetes</taxon>
        <taxon>Kitasatosporales</taxon>
        <taxon>Streptomycetaceae</taxon>
        <taxon>Streptomyces</taxon>
    </lineage>
</organism>
<dbReference type="PROSITE" id="PS51273">
    <property type="entry name" value="GATASE_TYPE_1"/>
    <property type="match status" value="1"/>
</dbReference>
<evidence type="ECO:0000256" key="4">
    <source>
        <dbReference type="ARBA" id="ARBA00047683"/>
    </source>
</evidence>
<reference evidence="9" key="1">
    <citation type="submission" date="2009-02" db="EMBL/GenBank/DDBJ databases">
        <title>Annotation of Streptomyces viridochromogenes strain DSM 40736.</title>
        <authorList>
            <consortium name="The Broad Institute Genome Sequencing Platform"/>
            <consortium name="Broad Institute Microbial Sequencing Center"/>
            <person name="Fischbach M."/>
            <person name="Godfrey P."/>
            <person name="Ward D."/>
            <person name="Young S."/>
            <person name="Zeng Q."/>
            <person name="Koehrsen M."/>
            <person name="Alvarado L."/>
            <person name="Berlin A.M."/>
            <person name="Bochicchio J."/>
            <person name="Borenstein D."/>
            <person name="Chapman S.B."/>
            <person name="Chen Z."/>
            <person name="Engels R."/>
            <person name="Freedman E."/>
            <person name="Gellesch M."/>
            <person name="Goldberg J."/>
            <person name="Griggs A."/>
            <person name="Gujja S."/>
            <person name="Heilman E.R."/>
            <person name="Heiman D.I."/>
            <person name="Hepburn T.A."/>
            <person name="Howarth C."/>
            <person name="Jen D."/>
            <person name="Larson L."/>
            <person name="Lewis B."/>
            <person name="Mehta T."/>
            <person name="Park D."/>
            <person name="Pearson M."/>
            <person name="Richards J."/>
            <person name="Roberts A."/>
            <person name="Saif S."/>
            <person name="Shea T.D."/>
            <person name="Shenoy N."/>
            <person name="Sisk P."/>
            <person name="Stolte C."/>
            <person name="Sykes S.N."/>
            <person name="Thomson T."/>
            <person name="Walk T."/>
            <person name="White J."/>
            <person name="Yandava C."/>
            <person name="Straight P."/>
            <person name="Clardy J."/>
            <person name="Hung D."/>
            <person name="Kolter R."/>
            <person name="Mekalanos J."/>
            <person name="Walker S."/>
            <person name="Walsh C.T."/>
            <person name="Wieland-Brown L.C."/>
            <person name="Haas B."/>
            <person name="Nusbaum C."/>
            <person name="Birren B."/>
        </authorList>
    </citation>
    <scope>NUCLEOTIDE SEQUENCE [LARGE SCALE GENOMIC DNA]</scope>
    <source>
        <strain evidence="9">DSM 40736 / JCM 4977 / BCRC 1201 / Tue 494</strain>
    </source>
</reference>
<dbReference type="InterPro" id="IPR006221">
    <property type="entry name" value="TrpG/PapA_dom"/>
</dbReference>
<feature type="domain" description="Glutamine amidotransferase" evidence="6">
    <location>
        <begin position="442"/>
        <end position="624"/>
    </location>
</feature>
<evidence type="ECO:0000256" key="3">
    <source>
        <dbReference type="ARBA" id="ARBA00023239"/>
    </source>
</evidence>
<dbReference type="SUPFAM" id="SSF56322">
    <property type="entry name" value="ADC synthase"/>
    <property type="match status" value="1"/>
</dbReference>
<sequence length="634" mass="68675">MHPTGSPGSSEKEHGPMNLLGLLDDPRPFALLRRRTPGHDHELVEVLIGPAATYDRLSDLPDESLALVPFRQIRERGFDVRDDGTPLVALTPEESYGVPLADALAQLPAHEVRVEDGGFDVPDEEYAQTVGRVLREEIGRGEGANFVIRRTYEGEIRGFGRADALALFRRLLEGERGAYWTFVVHTGDRTLVGASPEVHVRMSGGTVVMNPISGTYRYPTDGPTPEHLLGFLADGKEIEELSMVVDEELKMMCTVGDMGGVVVGPRLKEMAHLAHTEYELRGKSSLDVRDVLRETMFAATVTGSPVQNACRVIERHEAGGRGYYAGALALIGRDSGGAQTLDSPILIRTADISSGGHLRVPVGATLVRGSDPESEVAETHAKAAGVLAALGVRPGRPRAESNRPRLADDPRVRAALDGRRASLAPFWLRMQERSEELSGHALVVDGEDTFTAMLAHVLRSSGLEVTVRRYDEDALREVVLAHQGPVVLGPGPGDPADLTDPKMRILRDLTAEVIRSHPHGVLGVCLGHELIAAELGLDIVRRDVPYQGEQTTVDLFGRQETVGFYNSFVARCDEEAHQELAAHGVEISRAANGEVHAMRGPGFAGVQFHPESILTLNGAAVIRELVGQLRNTTV</sequence>
<feature type="domain" description="Chorismate-utilising enzyme C-terminal" evidence="7">
    <location>
        <begin position="124"/>
        <end position="382"/>
    </location>
</feature>
<evidence type="ECO:0000256" key="2">
    <source>
        <dbReference type="ARBA" id="ARBA00022962"/>
    </source>
</evidence>
<dbReference type="PRINTS" id="PR00096">
    <property type="entry name" value="GATASE"/>
</dbReference>
<dbReference type="eggNOG" id="COG0147">
    <property type="taxonomic scope" value="Bacteria"/>
</dbReference>
<dbReference type="GO" id="GO:0004049">
    <property type="term" value="F:anthranilate synthase activity"/>
    <property type="evidence" value="ECO:0007669"/>
    <property type="project" value="UniProtKB-EC"/>
</dbReference>
<dbReference type="EC" id="4.1.3.27" evidence="1"/>
<evidence type="ECO:0000256" key="5">
    <source>
        <dbReference type="SAM" id="MobiDB-lite"/>
    </source>
</evidence>
<keyword evidence="2" id="KW-0315">Glutamine amidotransferase</keyword>
<dbReference type="EMBL" id="GG657757">
    <property type="protein sequence ID" value="EFL31542.1"/>
    <property type="molecule type" value="Genomic_DNA"/>
</dbReference>